<keyword evidence="6" id="KW-1185">Reference proteome</keyword>
<feature type="domain" description="EF-hand" evidence="3">
    <location>
        <begin position="19"/>
        <end position="54"/>
    </location>
</feature>
<organism evidence="4 6">
    <name type="scientific">Mus musculus</name>
    <name type="common">Mouse</name>
    <dbReference type="NCBI Taxonomy" id="10090"/>
    <lineage>
        <taxon>Eukaryota</taxon>
        <taxon>Metazoa</taxon>
        <taxon>Chordata</taxon>
        <taxon>Craniata</taxon>
        <taxon>Vertebrata</taxon>
        <taxon>Euteleostomi</taxon>
        <taxon>Mammalia</taxon>
        <taxon>Eutheria</taxon>
        <taxon>Euarchontoglires</taxon>
        <taxon>Glires</taxon>
        <taxon>Rodentia</taxon>
        <taxon>Myomorpha</taxon>
        <taxon>Muroidea</taxon>
        <taxon>Muridae</taxon>
        <taxon>Murinae</taxon>
        <taxon>Mus</taxon>
        <taxon>Mus</taxon>
    </lineage>
</organism>
<reference evidence="4 6" key="2">
    <citation type="journal article" date="2011" name="PLoS Biol.">
        <title>Modernizing reference genome assemblies.</title>
        <authorList>
            <person name="Church D.M."/>
            <person name="Schneider V.A."/>
            <person name="Graves T."/>
            <person name="Auger K."/>
            <person name="Cunningham F."/>
            <person name="Bouk N."/>
            <person name="Chen H.C."/>
            <person name="Agarwala R."/>
            <person name="McLaren W.M."/>
            <person name="Ritchie G.R."/>
            <person name="Albracht D."/>
            <person name="Kremitzki M."/>
            <person name="Rock S."/>
            <person name="Kotkiewicz H."/>
            <person name="Kremitzki C."/>
            <person name="Wollam A."/>
            <person name="Trani L."/>
            <person name="Fulton L."/>
            <person name="Fulton R."/>
            <person name="Matthews L."/>
            <person name="Whitehead S."/>
            <person name="Chow W."/>
            <person name="Torrance J."/>
            <person name="Dunn M."/>
            <person name="Harden G."/>
            <person name="Threadgold G."/>
            <person name="Wood J."/>
            <person name="Collins J."/>
            <person name="Heath P."/>
            <person name="Griffiths G."/>
            <person name="Pelan S."/>
            <person name="Grafham D."/>
            <person name="Eichler E.E."/>
            <person name="Weinstock G."/>
            <person name="Mardis E.R."/>
            <person name="Wilson R.K."/>
            <person name="Howe K."/>
            <person name="Flicek P."/>
            <person name="Hubbard T."/>
        </authorList>
    </citation>
    <scope>NUCLEOTIDE SEQUENCE [LARGE SCALE GENOMIC DNA]</scope>
    <source>
        <strain evidence="4 6">C57BL/6J</strain>
    </source>
</reference>
<dbReference type="SMR" id="E0CY52"/>
<evidence type="ECO:0000256" key="2">
    <source>
        <dbReference type="ARBA" id="ARBA00022837"/>
    </source>
</evidence>
<sequence length="64" mass="7483">MLRRLQDFLLPSEACQNDYNRLAYEVLFEDLDHNGDGVVDITELRDGLKHWNSSFSEDTEKVSH</sequence>
<name>E0CY52_MOUSE</name>
<evidence type="ECO:0000256" key="1">
    <source>
        <dbReference type="ARBA" id="ARBA00022723"/>
    </source>
</evidence>
<proteinExistence type="predicted"/>
<evidence type="ECO:0000313" key="4">
    <source>
        <dbReference type="Ensembl" id="ENSMUSP00000124484.3"/>
    </source>
</evidence>
<dbReference type="PROSITE" id="PS00018">
    <property type="entry name" value="EF_HAND_1"/>
    <property type="match status" value="1"/>
</dbReference>
<dbReference type="Gene3D" id="1.10.238.10">
    <property type="entry name" value="EF-hand"/>
    <property type="match status" value="1"/>
</dbReference>
<dbReference type="HOGENOM" id="CLU_2867062_0_0_1"/>
<dbReference type="ExpressionAtlas" id="E0CY52">
    <property type="expression patterns" value="baseline and differential"/>
</dbReference>
<dbReference type="PROSITE" id="PS50222">
    <property type="entry name" value="EF_HAND_2"/>
    <property type="match status" value="1"/>
</dbReference>
<dbReference type="AlphaFoldDB" id="E0CY52"/>
<dbReference type="Ensembl" id="ENSMUST00000159926.3">
    <property type="protein sequence ID" value="ENSMUSP00000124484.3"/>
    <property type="gene ID" value="ENSMUSG00000027880.7"/>
</dbReference>
<reference evidence="4 6" key="1">
    <citation type="journal article" date="2009" name="PLoS Biol.">
        <title>Lineage-specific biology revealed by a finished genome assembly of the mouse.</title>
        <authorList>
            <consortium name="Mouse Genome Sequencing Consortium"/>
            <person name="Church D.M."/>
            <person name="Goodstadt L."/>
            <person name="Hillier L.W."/>
            <person name="Zody M.C."/>
            <person name="Goldstein S."/>
            <person name="She X."/>
            <person name="Bult C.J."/>
            <person name="Agarwala R."/>
            <person name="Cherry J.L."/>
            <person name="DiCuccio M."/>
            <person name="Hlavina W."/>
            <person name="Kapustin Y."/>
            <person name="Meric P."/>
            <person name="Maglott D."/>
            <person name="Birtle Z."/>
            <person name="Marques A.C."/>
            <person name="Graves T."/>
            <person name="Zhou S."/>
            <person name="Teague B."/>
            <person name="Potamousis K."/>
            <person name="Churas C."/>
            <person name="Place M."/>
            <person name="Herschleb J."/>
            <person name="Runnheim R."/>
            <person name="Forrest D."/>
            <person name="Amos-Landgraf J."/>
            <person name="Schwartz D.C."/>
            <person name="Cheng Z."/>
            <person name="Lindblad-Toh K."/>
            <person name="Eichler E.E."/>
            <person name="Ponting C.P."/>
        </authorList>
    </citation>
    <scope>NUCLEOTIDE SEQUENCE [LARGE SCALE GENOMIC DNA]</scope>
    <source>
        <strain evidence="4 6">C57BL/6J</strain>
    </source>
</reference>
<gene>
    <name evidence="4 5" type="primary">Slc25a54</name>
    <name evidence="5" type="synonym">4930443G12Rik</name>
</gene>
<protein>
    <submittedName>
        <fullName evidence="4">Solute carrier family 25, member 54</fullName>
    </submittedName>
</protein>
<dbReference type="OrthoDB" id="270584at2759"/>
<dbReference type="AGR" id="MGI:1921936"/>
<keyword evidence="1" id="KW-0479">Metal-binding</keyword>
<keyword evidence="2" id="KW-0106">Calcium</keyword>
<accession>E0CY52</accession>
<dbReference type="MGI" id="MGI:1921936">
    <property type="gene designation" value="Slc25a54"/>
</dbReference>
<dbReference type="GO" id="GO:0005509">
    <property type="term" value="F:calcium ion binding"/>
    <property type="evidence" value="ECO:0007669"/>
    <property type="project" value="InterPro"/>
</dbReference>
<dbReference type="InterPro" id="IPR011992">
    <property type="entry name" value="EF-hand-dom_pair"/>
</dbReference>
<reference evidence="4" key="4">
    <citation type="submission" date="2025-09" db="UniProtKB">
        <authorList>
            <consortium name="Ensembl"/>
        </authorList>
    </citation>
    <scope>IDENTIFICATION</scope>
    <source>
        <strain evidence="4">C57BL/6J</strain>
    </source>
</reference>
<evidence type="ECO:0000259" key="3">
    <source>
        <dbReference type="PROSITE" id="PS50222"/>
    </source>
</evidence>
<evidence type="ECO:0000313" key="5">
    <source>
        <dbReference type="MGI" id="MGI:1921936"/>
    </source>
</evidence>
<evidence type="ECO:0000313" key="6">
    <source>
        <dbReference type="Proteomes" id="UP000000589"/>
    </source>
</evidence>
<dbReference type="InterPro" id="IPR002048">
    <property type="entry name" value="EF_hand_dom"/>
</dbReference>
<dbReference type="VEuPathDB" id="HostDB:ENSMUSG00000027880"/>
<dbReference type="Bgee" id="ENSMUSG00000027880">
    <property type="expression patterns" value="Expressed in spermatid and 3 other cell types or tissues"/>
</dbReference>
<dbReference type="Proteomes" id="UP000000589">
    <property type="component" value="Chromosome 3"/>
</dbReference>
<dbReference type="GeneTree" id="ENSGT00940000164117"/>
<dbReference type="SUPFAM" id="SSF47473">
    <property type="entry name" value="EF-hand"/>
    <property type="match status" value="1"/>
</dbReference>
<reference evidence="4" key="3">
    <citation type="submission" date="2025-08" db="UniProtKB">
        <authorList>
            <consortium name="Ensembl"/>
        </authorList>
    </citation>
    <scope>IDENTIFICATION</scope>
    <source>
        <strain evidence="4">C57BL/6J</strain>
    </source>
</reference>
<dbReference type="InterPro" id="IPR018247">
    <property type="entry name" value="EF_Hand_1_Ca_BS"/>
</dbReference>